<dbReference type="GO" id="GO:0004252">
    <property type="term" value="F:serine-type endopeptidase activity"/>
    <property type="evidence" value="ECO:0007669"/>
    <property type="project" value="InterPro"/>
</dbReference>
<gene>
    <name evidence="6" type="ORF">MSTHC_2096</name>
</gene>
<evidence type="ECO:0000313" key="7">
    <source>
        <dbReference type="Proteomes" id="UP000056925"/>
    </source>
</evidence>
<dbReference type="PRINTS" id="PR00728">
    <property type="entry name" value="SIGNALPTASE"/>
</dbReference>
<dbReference type="EMBL" id="CP009502">
    <property type="protein sequence ID" value="AKB16414.1"/>
    <property type="molecule type" value="Genomic_DNA"/>
</dbReference>
<keyword evidence="2 5" id="KW-0812">Transmembrane</keyword>
<dbReference type="GO" id="GO:0016020">
    <property type="term" value="C:membrane"/>
    <property type="evidence" value="ECO:0007669"/>
    <property type="project" value="UniProtKB-SubCell"/>
</dbReference>
<dbReference type="PATRIC" id="fig|1434121.4.peg.2549"/>
<keyword evidence="4 5" id="KW-0472">Membrane</keyword>
<dbReference type="Proteomes" id="UP000056925">
    <property type="component" value="Chromosome"/>
</dbReference>
<evidence type="ECO:0000256" key="2">
    <source>
        <dbReference type="ARBA" id="ARBA00022692"/>
    </source>
</evidence>
<evidence type="ECO:0000256" key="4">
    <source>
        <dbReference type="ARBA" id="ARBA00023136"/>
    </source>
</evidence>
<organism evidence="6 7">
    <name type="scientific">Methanosarcina thermophila CHTI-55</name>
    <dbReference type="NCBI Taxonomy" id="1434121"/>
    <lineage>
        <taxon>Archaea</taxon>
        <taxon>Methanobacteriati</taxon>
        <taxon>Methanobacteriota</taxon>
        <taxon>Stenosarchaea group</taxon>
        <taxon>Methanomicrobia</taxon>
        <taxon>Methanosarcinales</taxon>
        <taxon>Methanosarcinaceae</taxon>
        <taxon>Methanosarcina</taxon>
    </lineage>
</organism>
<dbReference type="InterPro" id="IPR036286">
    <property type="entry name" value="LexA/Signal_pep-like_sf"/>
</dbReference>
<dbReference type="InterPro" id="IPR019533">
    <property type="entry name" value="Peptidase_S26"/>
</dbReference>
<feature type="transmembrane region" description="Helical" evidence="5">
    <location>
        <begin position="143"/>
        <end position="161"/>
    </location>
</feature>
<dbReference type="InterPro" id="IPR001733">
    <property type="entry name" value="Peptidase_S26B"/>
</dbReference>
<dbReference type="PANTHER" id="PTHR10806">
    <property type="entry name" value="SIGNAL PEPTIDASE COMPLEX CATALYTIC SUBUNIT SEC11"/>
    <property type="match status" value="1"/>
</dbReference>
<protein>
    <submittedName>
        <fullName evidence="6">Signal peptidase I</fullName>
        <ecNumber evidence="6">3.4.21.89</ecNumber>
    </submittedName>
</protein>
<dbReference type="CDD" id="cd06530">
    <property type="entry name" value="S26_SPase_I"/>
    <property type="match status" value="1"/>
</dbReference>
<name>A0A0E3NGR1_METTE</name>
<dbReference type="KEGG" id="mthe:MSTHC_2096"/>
<feature type="transmembrane region" description="Helical" evidence="5">
    <location>
        <begin position="323"/>
        <end position="346"/>
    </location>
</feature>
<accession>A0A0E3NGR1</accession>
<evidence type="ECO:0000256" key="1">
    <source>
        <dbReference type="ARBA" id="ARBA00004370"/>
    </source>
</evidence>
<dbReference type="GO" id="GO:0006465">
    <property type="term" value="P:signal peptide processing"/>
    <property type="evidence" value="ECO:0007669"/>
    <property type="project" value="InterPro"/>
</dbReference>
<sequence>MKKKEIIQIAIFLIIGILLINTLMPFYTGSEQFMIVLSGSMVPLFLPGDIVITKSVDPNELNVGDVITFQVPGGKPGTFVTHRIISIGKFYSSTGEIRSFHTKGDANNVVDDFKVPAINVVGKLAFVIPFLGLLIDAFRTSKIFFILMVILPSGIIVLDEIRNMMIYNNPRRARKLEREQKKIAKKTYYKLEWSKLTQIILVSGLIFSGIVAFNLGDNGHIVLKSENKIDNSGFLPMVYTIKPDNPELMLDIYPWYGVLTPFNETKVNEYEVSAPDGVVAPSTITQFNEIVVTAPENTPAEISTVPYILPVFWIVELAEINPYLPAVAEILIYTSAFTLFLLPLWCKKKVRGRHKKKIGLKRTLALWKKTLNLR</sequence>
<dbReference type="PANTHER" id="PTHR10806:SF6">
    <property type="entry name" value="SIGNAL PEPTIDASE COMPLEX CATALYTIC SUBUNIT SEC11"/>
    <property type="match status" value="1"/>
</dbReference>
<proteinExistence type="predicted"/>
<dbReference type="RefSeq" id="WP_148704530.1">
    <property type="nucleotide sequence ID" value="NZ_CP009502.1"/>
</dbReference>
<feature type="transmembrane region" description="Helical" evidence="5">
    <location>
        <begin position="120"/>
        <end position="137"/>
    </location>
</feature>
<evidence type="ECO:0000256" key="5">
    <source>
        <dbReference type="SAM" id="Phobius"/>
    </source>
</evidence>
<feature type="transmembrane region" description="Helical" evidence="5">
    <location>
        <begin position="7"/>
        <end position="27"/>
    </location>
</feature>
<feature type="transmembrane region" description="Helical" evidence="5">
    <location>
        <begin position="33"/>
        <end position="52"/>
    </location>
</feature>
<keyword evidence="6" id="KW-0378">Hydrolase</keyword>
<comment type="subcellular location">
    <subcellularLocation>
        <location evidence="1">Membrane</location>
    </subcellularLocation>
</comment>
<dbReference type="NCBIfam" id="TIGR02228">
    <property type="entry name" value="sigpep_I_arch"/>
    <property type="match status" value="1"/>
</dbReference>
<dbReference type="HOGENOM" id="CLU_881706_0_0_2"/>
<evidence type="ECO:0000313" key="6">
    <source>
        <dbReference type="EMBL" id="AKB16414.1"/>
    </source>
</evidence>
<dbReference type="GO" id="GO:0009003">
    <property type="term" value="F:signal peptidase activity"/>
    <property type="evidence" value="ECO:0007669"/>
    <property type="project" value="UniProtKB-EC"/>
</dbReference>
<keyword evidence="3 5" id="KW-1133">Transmembrane helix</keyword>
<feature type="transmembrane region" description="Helical" evidence="5">
    <location>
        <begin position="196"/>
        <end position="215"/>
    </location>
</feature>
<reference evidence="6 7" key="1">
    <citation type="submission" date="2014-07" db="EMBL/GenBank/DDBJ databases">
        <title>Methanogenic archaea and the global carbon cycle.</title>
        <authorList>
            <person name="Henriksen J.R."/>
            <person name="Luke J."/>
            <person name="Reinhart S."/>
            <person name="Benedict M.N."/>
            <person name="Youngblut N.D."/>
            <person name="Metcalf M.E."/>
            <person name="Whitaker R.J."/>
            <person name="Metcalf W.W."/>
        </authorList>
    </citation>
    <scope>NUCLEOTIDE SEQUENCE [LARGE SCALE GENOMIC DNA]</scope>
    <source>
        <strain evidence="6 7">CHTI-55</strain>
    </source>
</reference>
<dbReference type="AlphaFoldDB" id="A0A0E3NGR1"/>
<dbReference type="SUPFAM" id="SSF51306">
    <property type="entry name" value="LexA/Signal peptidase"/>
    <property type="match status" value="1"/>
</dbReference>
<dbReference type="EC" id="3.4.21.89" evidence="6"/>
<dbReference type="GeneID" id="41603464"/>
<evidence type="ECO:0000256" key="3">
    <source>
        <dbReference type="ARBA" id="ARBA00022989"/>
    </source>
</evidence>